<dbReference type="EMBL" id="AJWZ01001291">
    <property type="protein sequence ID" value="EKC74213.1"/>
    <property type="molecule type" value="Genomic_DNA"/>
</dbReference>
<accession>K1TWE4</accession>
<organism evidence="3">
    <name type="scientific">human gut metagenome</name>
    <dbReference type="NCBI Taxonomy" id="408170"/>
    <lineage>
        <taxon>unclassified sequences</taxon>
        <taxon>metagenomes</taxon>
        <taxon>organismal metagenomes</taxon>
    </lineage>
</organism>
<evidence type="ECO:0000259" key="2">
    <source>
        <dbReference type="Pfam" id="PF18830"/>
    </source>
</evidence>
<dbReference type="InterPro" id="IPR025923">
    <property type="entry name" value="YodL-like_dom"/>
</dbReference>
<dbReference type="Pfam" id="PF18830">
    <property type="entry name" value="LPD16"/>
    <property type="match status" value="1"/>
</dbReference>
<dbReference type="InterPro" id="IPR040568">
    <property type="entry name" value="LPD16"/>
</dbReference>
<comment type="caution">
    <text evidence="3">The sequence shown here is derived from an EMBL/GenBank/DDBJ whole genome shotgun (WGS) entry which is preliminary data.</text>
</comment>
<proteinExistence type="predicted"/>
<evidence type="ECO:0000313" key="3">
    <source>
        <dbReference type="EMBL" id="EKC74213.1"/>
    </source>
</evidence>
<protein>
    <recommendedName>
        <fullName evidence="4">Large polyvalent protein-associated domain-containing protein</fullName>
    </recommendedName>
</protein>
<feature type="domain" description="Large polyvalent protein-associated" evidence="2">
    <location>
        <begin position="43"/>
        <end position="117"/>
    </location>
</feature>
<sequence length="187" mass="21700">HSLSVSDIIVLNDGKKVTAHFVDSISFEQLDSFLNLEEQVLSELAYEVGERYFAIQRTEEGYDYSFYDEDFRLMDGGIYENDEISIEEAAEELLEDEGWTGERIRGDYDQLMEKVEEMDEAVMAEIQKSQGEYKPLAKVEELEEANYNMIDNVLNNMPPKKEPYLEYFAAECDEFHDMGAYEKSTDV</sequence>
<name>K1TWE4_9ZZZZ</name>
<gene>
    <name evidence="3" type="ORF">OBE_01996</name>
</gene>
<dbReference type="AlphaFoldDB" id="K1TWE4"/>
<evidence type="ECO:0008006" key="4">
    <source>
        <dbReference type="Google" id="ProtNLM"/>
    </source>
</evidence>
<dbReference type="Pfam" id="PF14191">
    <property type="entry name" value="YodL"/>
    <property type="match status" value="1"/>
</dbReference>
<reference evidence="3" key="1">
    <citation type="journal article" date="2013" name="Environ. Microbiol.">
        <title>Microbiota from the distal guts of lean and obese adolescents exhibit partial functional redundancy besides clear differences in community structure.</title>
        <authorList>
            <person name="Ferrer M."/>
            <person name="Ruiz A."/>
            <person name="Lanza F."/>
            <person name="Haange S.B."/>
            <person name="Oberbach A."/>
            <person name="Till H."/>
            <person name="Bargiela R."/>
            <person name="Campoy C."/>
            <person name="Segura M.T."/>
            <person name="Richter M."/>
            <person name="von Bergen M."/>
            <person name="Seifert J."/>
            <person name="Suarez A."/>
        </authorList>
    </citation>
    <scope>NUCLEOTIDE SEQUENCE</scope>
</reference>
<evidence type="ECO:0000259" key="1">
    <source>
        <dbReference type="Pfam" id="PF14191"/>
    </source>
</evidence>
<feature type="domain" description="YodL-like" evidence="1">
    <location>
        <begin position="1"/>
        <end position="32"/>
    </location>
</feature>
<feature type="non-terminal residue" evidence="3">
    <location>
        <position position="1"/>
    </location>
</feature>
<feature type="non-terminal residue" evidence="3">
    <location>
        <position position="187"/>
    </location>
</feature>